<organism evidence="2">
    <name type="scientific">Sesamum radiatum</name>
    <name type="common">Black benniseed</name>
    <dbReference type="NCBI Taxonomy" id="300843"/>
    <lineage>
        <taxon>Eukaryota</taxon>
        <taxon>Viridiplantae</taxon>
        <taxon>Streptophyta</taxon>
        <taxon>Embryophyta</taxon>
        <taxon>Tracheophyta</taxon>
        <taxon>Spermatophyta</taxon>
        <taxon>Magnoliopsida</taxon>
        <taxon>eudicotyledons</taxon>
        <taxon>Gunneridae</taxon>
        <taxon>Pentapetalae</taxon>
        <taxon>asterids</taxon>
        <taxon>lamiids</taxon>
        <taxon>Lamiales</taxon>
        <taxon>Pedaliaceae</taxon>
        <taxon>Sesamum</taxon>
    </lineage>
</organism>
<feature type="domain" description="Agenet" evidence="1">
    <location>
        <begin position="1"/>
        <end position="63"/>
    </location>
</feature>
<reference evidence="2" key="1">
    <citation type="submission" date="2020-06" db="EMBL/GenBank/DDBJ databases">
        <authorList>
            <person name="Li T."/>
            <person name="Hu X."/>
            <person name="Zhang T."/>
            <person name="Song X."/>
            <person name="Zhang H."/>
            <person name="Dai N."/>
            <person name="Sheng W."/>
            <person name="Hou X."/>
            <person name="Wei L."/>
        </authorList>
    </citation>
    <scope>NUCLEOTIDE SEQUENCE</scope>
    <source>
        <strain evidence="2">G02</strain>
        <tissue evidence="2">Leaf</tissue>
    </source>
</reference>
<dbReference type="Pfam" id="PF05641">
    <property type="entry name" value="Agenet"/>
    <property type="match status" value="2"/>
</dbReference>
<dbReference type="EMBL" id="JACGWJ010000006">
    <property type="protein sequence ID" value="KAL0414854.1"/>
    <property type="molecule type" value="Genomic_DNA"/>
</dbReference>
<protein>
    <submittedName>
        <fullName evidence="2">Protein AGENET DOMAIN (AGD)-CONTAINING P1</fullName>
    </submittedName>
</protein>
<dbReference type="PANTHER" id="PTHR31917">
    <property type="entry name" value="AGENET DOMAIN-CONTAINING PROTEIN-RELATED"/>
    <property type="match status" value="1"/>
</dbReference>
<dbReference type="CDD" id="cd20405">
    <property type="entry name" value="Tudor_Agenet_AtDUF_rpt1_3"/>
    <property type="match status" value="1"/>
</dbReference>
<dbReference type="SMART" id="SM00743">
    <property type="entry name" value="Agenet"/>
    <property type="match status" value="2"/>
</dbReference>
<accession>A0AAW2UD45</accession>
<name>A0AAW2UD45_SESRA</name>
<dbReference type="AlphaFoldDB" id="A0AAW2UD45"/>
<sequence>MKVEVKSDELGYKDSWYPAAIAKSIGSRKYLVEYQTLKTDDGTQPHKEEADALCIRPCPPVVQRKDRFKQFEEVDAWYNDGWWVGQICKVLKGRKYLVYFNSTTETLEFQHSELRPHQDWIHGQWVFR</sequence>
<dbReference type="PANTHER" id="PTHR31917:SF147">
    <property type="entry name" value="AGENET DOMAIN-CONTAINING PROTEIN"/>
    <property type="match status" value="1"/>
</dbReference>
<evidence type="ECO:0000259" key="1">
    <source>
        <dbReference type="SMART" id="SM00743"/>
    </source>
</evidence>
<proteinExistence type="predicted"/>
<feature type="domain" description="Agenet" evidence="1">
    <location>
        <begin position="66"/>
        <end position="122"/>
    </location>
</feature>
<dbReference type="CDD" id="cd20406">
    <property type="entry name" value="Tudor_Agenet_AtDUF_rpt2_4"/>
    <property type="match status" value="1"/>
</dbReference>
<dbReference type="InterPro" id="IPR008395">
    <property type="entry name" value="Agenet-like_dom"/>
</dbReference>
<comment type="caution">
    <text evidence="2">The sequence shown here is derived from an EMBL/GenBank/DDBJ whole genome shotgun (WGS) entry which is preliminary data.</text>
</comment>
<evidence type="ECO:0000313" key="2">
    <source>
        <dbReference type="EMBL" id="KAL0414854.1"/>
    </source>
</evidence>
<dbReference type="InterPro" id="IPR014002">
    <property type="entry name" value="Agenet_dom_plant"/>
</dbReference>
<gene>
    <name evidence="2" type="ORF">Sradi_1687100</name>
</gene>
<reference evidence="2" key="2">
    <citation type="journal article" date="2024" name="Plant">
        <title>Genomic evolution and insights into agronomic trait innovations of Sesamum species.</title>
        <authorList>
            <person name="Miao H."/>
            <person name="Wang L."/>
            <person name="Qu L."/>
            <person name="Liu H."/>
            <person name="Sun Y."/>
            <person name="Le M."/>
            <person name="Wang Q."/>
            <person name="Wei S."/>
            <person name="Zheng Y."/>
            <person name="Lin W."/>
            <person name="Duan Y."/>
            <person name="Cao H."/>
            <person name="Xiong S."/>
            <person name="Wang X."/>
            <person name="Wei L."/>
            <person name="Li C."/>
            <person name="Ma Q."/>
            <person name="Ju M."/>
            <person name="Zhao R."/>
            <person name="Li G."/>
            <person name="Mu C."/>
            <person name="Tian Q."/>
            <person name="Mei H."/>
            <person name="Zhang T."/>
            <person name="Gao T."/>
            <person name="Zhang H."/>
        </authorList>
    </citation>
    <scope>NUCLEOTIDE SEQUENCE</scope>
    <source>
        <strain evidence="2">G02</strain>
    </source>
</reference>